<evidence type="ECO:0000313" key="2">
    <source>
        <dbReference type="EMBL" id="KAF5392812.1"/>
    </source>
</evidence>
<protein>
    <recommendedName>
        <fullName evidence="1">SMP-30/Gluconolactonase/LRE-like region domain-containing protein</fullName>
    </recommendedName>
</protein>
<dbReference type="PANTHER" id="PTHR47064:SF2">
    <property type="entry name" value="SMP-30_GLUCONOLACTONASE_LRE-LIKE REGION DOMAIN-CONTAINING PROTEIN-RELATED"/>
    <property type="match status" value="1"/>
</dbReference>
<dbReference type="Proteomes" id="UP000518752">
    <property type="component" value="Unassembled WGS sequence"/>
</dbReference>
<dbReference type="PANTHER" id="PTHR47064">
    <property type="entry name" value="PUTATIVE (AFU_ORTHOLOGUE AFUA_1G08990)-RELATED"/>
    <property type="match status" value="1"/>
</dbReference>
<name>A0A8H5MG85_9AGAR</name>
<feature type="domain" description="SMP-30/Gluconolactonase/LRE-like region" evidence="1">
    <location>
        <begin position="139"/>
        <end position="421"/>
    </location>
</feature>
<dbReference type="EMBL" id="JAACJN010000004">
    <property type="protein sequence ID" value="KAF5392812.1"/>
    <property type="molecule type" value="Genomic_DNA"/>
</dbReference>
<accession>A0A8H5MG85</accession>
<evidence type="ECO:0000259" key="1">
    <source>
        <dbReference type="Pfam" id="PF08450"/>
    </source>
</evidence>
<sequence length="446" mass="49349">MFSCICIVDYFFSVTYTYKCPCVGTCRCVPSSFAMSRLLISFATGIVALLYTYTQVQEKERANIHDKYGQIVVIVDRLNFGVLGTSGTFRNDPENQYYNPTNSSAPFFQVFEDEFLDIIGPNPSLNIISSDPSFAFAHEAPVWMPDTDEVFFASNAGGALGRSDINRNNQVFKMSLREVAEAMGSAGETLQNVNVTHYRIDLPETVQMTNGGTGLYKGQIILMNEGRGHRPSTIALMNPYPPYNVSVILDNFYGRHFNSLNDVKVHKSGSIFFTDVPYGYYHHFRPSPQLPNQVYSFDPRTGAIGVVADQVNKPNGLTFSKDYQTAYIADTGSLMAQFGIDRTLPASIQQYDVDPKSLIFKNQRVFAYVDSGASDGINVDEFGNVYGACFDGINVWNPSGRLIGKFFLGTTSANFVFAGKGRLVILAETEIYLAKIAAGGVSLMYE</sequence>
<organism evidence="2 3">
    <name type="scientific">Collybiopsis confluens</name>
    <dbReference type="NCBI Taxonomy" id="2823264"/>
    <lineage>
        <taxon>Eukaryota</taxon>
        <taxon>Fungi</taxon>
        <taxon>Dikarya</taxon>
        <taxon>Basidiomycota</taxon>
        <taxon>Agaricomycotina</taxon>
        <taxon>Agaricomycetes</taxon>
        <taxon>Agaricomycetidae</taxon>
        <taxon>Agaricales</taxon>
        <taxon>Marasmiineae</taxon>
        <taxon>Omphalotaceae</taxon>
        <taxon>Collybiopsis</taxon>
    </lineage>
</organism>
<reference evidence="2 3" key="1">
    <citation type="journal article" date="2020" name="ISME J.">
        <title>Uncovering the hidden diversity of litter-decomposition mechanisms in mushroom-forming fungi.</title>
        <authorList>
            <person name="Floudas D."/>
            <person name="Bentzer J."/>
            <person name="Ahren D."/>
            <person name="Johansson T."/>
            <person name="Persson P."/>
            <person name="Tunlid A."/>
        </authorList>
    </citation>
    <scope>NUCLEOTIDE SEQUENCE [LARGE SCALE GENOMIC DNA]</scope>
    <source>
        <strain evidence="2 3">CBS 406.79</strain>
    </source>
</reference>
<dbReference type="Gene3D" id="2.120.10.30">
    <property type="entry name" value="TolB, C-terminal domain"/>
    <property type="match status" value="1"/>
</dbReference>
<proteinExistence type="predicted"/>
<dbReference type="AlphaFoldDB" id="A0A8H5MG85"/>
<dbReference type="InterPro" id="IPR013658">
    <property type="entry name" value="SGL"/>
</dbReference>
<dbReference type="SUPFAM" id="SSF63829">
    <property type="entry name" value="Calcium-dependent phosphotriesterase"/>
    <property type="match status" value="1"/>
</dbReference>
<dbReference type="InterPro" id="IPR052988">
    <property type="entry name" value="Oryzine_lactonohydrolase"/>
</dbReference>
<dbReference type="OrthoDB" id="423498at2759"/>
<keyword evidence="3" id="KW-1185">Reference proteome</keyword>
<comment type="caution">
    <text evidence="2">The sequence shown here is derived from an EMBL/GenBank/DDBJ whole genome shotgun (WGS) entry which is preliminary data.</text>
</comment>
<evidence type="ECO:0000313" key="3">
    <source>
        <dbReference type="Proteomes" id="UP000518752"/>
    </source>
</evidence>
<dbReference type="InterPro" id="IPR011042">
    <property type="entry name" value="6-blade_b-propeller_TolB-like"/>
</dbReference>
<gene>
    <name evidence="2" type="ORF">D9757_000942</name>
</gene>
<dbReference type="Pfam" id="PF08450">
    <property type="entry name" value="SGL"/>
    <property type="match status" value="1"/>
</dbReference>